<reference evidence="20 21" key="1">
    <citation type="submission" date="2016-06" db="EMBL/GenBank/DDBJ databases">
        <title>Insight into the functional genes involving in sulfur oxidation in Pearl River water.</title>
        <authorList>
            <person name="Luo J."/>
            <person name="Tan X."/>
            <person name="Lin W."/>
        </authorList>
    </citation>
    <scope>NUCLEOTIDE SEQUENCE [LARGE SCALE GENOMIC DNA]</scope>
    <source>
        <strain evidence="20 21">LS2</strain>
    </source>
</reference>
<evidence type="ECO:0000256" key="1">
    <source>
        <dbReference type="ARBA" id="ARBA00004429"/>
    </source>
</evidence>
<evidence type="ECO:0000256" key="2">
    <source>
        <dbReference type="ARBA" id="ARBA00005186"/>
    </source>
</evidence>
<dbReference type="NCBIfam" id="TIGR03030">
    <property type="entry name" value="CelA"/>
    <property type="match status" value="1"/>
</dbReference>
<evidence type="ECO:0000259" key="19">
    <source>
        <dbReference type="Pfam" id="PF07238"/>
    </source>
</evidence>
<dbReference type="Gene3D" id="3.90.550.10">
    <property type="entry name" value="Spore Coat Polysaccharide Biosynthesis Protein SpsA, Chain A"/>
    <property type="match status" value="1"/>
</dbReference>
<dbReference type="Pfam" id="PF00535">
    <property type="entry name" value="Glycos_transf_2"/>
    <property type="match status" value="1"/>
</dbReference>
<evidence type="ECO:0000313" key="20">
    <source>
        <dbReference type="EMBL" id="ANJ67210.1"/>
    </source>
</evidence>
<dbReference type="CDD" id="cd06421">
    <property type="entry name" value="CESA_CelA_like"/>
    <property type="match status" value="1"/>
</dbReference>
<keyword evidence="6 16" id="KW-1003">Cell membrane</keyword>
<comment type="cofactor">
    <cofactor evidence="16">
        <name>Mg(2+)</name>
        <dbReference type="ChEBI" id="CHEBI:18420"/>
    </cofactor>
</comment>
<dbReference type="Pfam" id="PF07238">
    <property type="entry name" value="PilZ"/>
    <property type="match status" value="1"/>
</dbReference>
<feature type="transmembrane region" description="Helical" evidence="16">
    <location>
        <begin position="526"/>
        <end position="551"/>
    </location>
</feature>
<comment type="pathway">
    <text evidence="2 16">Glycan metabolism; bacterial cellulose biosynthesis.</text>
</comment>
<evidence type="ECO:0000256" key="9">
    <source>
        <dbReference type="ARBA" id="ARBA00022676"/>
    </source>
</evidence>
<dbReference type="GO" id="GO:0030244">
    <property type="term" value="P:cellulose biosynthetic process"/>
    <property type="evidence" value="ECO:0007669"/>
    <property type="project" value="UniProtKB-KW"/>
</dbReference>
<evidence type="ECO:0000256" key="8">
    <source>
        <dbReference type="ARBA" id="ARBA00022636"/>
    </source>
</evidence>
<dbReference type="InterPro" id="IPR050321">
    <property type="entry name" value="Glycosyltr_2/OpgH_subfam"/>
</dbReference>
<evidence type="ECO:0000313" key="21">
    <source>
        <dbReference type="Proteomes" id="UP000078596"/>
    </source>
</evidence>
<keyword evidence="13 16" id="KW-1133">Transmembrane helix</keyword>
<dbReference type="GO" id="GO:0005886">
    <property type="term" value="C:plasma membrane"/>
    <property type="evidence" value="ECO:0007669"/>
    <property type="project" value="UniProtKB-SubCell"/>
</dbReference>
<evidence type="ECO:0000256" key="16">
    <source>
        <dbReference type="RuleBase" id="RU365020"/>
    </source>
</evidence>
<dbReference type="Gene3D" id="2.40.10.220">
    <property type="entry name" value="predicted glycosyltransferase like domains"/>
    <property type="match status" value="1"/>
</dbReference>
<feature type="transmembrane region" description="Helical" evidence="16">
    <location>
        <begin position="407"/>
        <end position="436"/>
    </location>
</feature>
<keyword evidence="11 16" id="KW-0812">Transmembrane</keyword>
<proteinExistence type="inferred from homology"/>
<evidence type="ECO:0000256" key="13">
    <source>
        <dbReference type="ARBA" id="ARBA00022989"/>
    </source>
</evidence>
<organism evidence="20 21">
    <name type="scientific">Halothiobacillus diazotrophicus</name>
    <dbReference type="NCBI Taxonomy" id="1860122"/>
    <lineage>
        <taxon>Bacteria</taxon>
        <taxon>Pseudomonadati</taxon>
        <taxon>Pseudomonadota</taxon>
        <taxon>Gammaproteobacteria</taxon>
        <taxon>Chromatiales</taxon>
        <taxon>Halothiobacillaceae</taxon>
        <taxon>Halothiobacillus</taxon>
    </lineage>
</organism>
<feature type="transmembrane region" description="Helical" evidence="16">
    <location>
        <begin position="1436"/>
        <end position="1457"/>
    </location>
</feature>
<evidence type="ECO:0000256" key="6">
    <source>
        <dbReference type="ARBA" id="ARBA00022475"/>
    </source>
</evidence>
<comment type="subcellular location">
    <subcellularLocation>
        <location evidence="1">Cell inner membrane</location>
        <topology evidence="1">Multi-pass membrane protein</topology>
    </subcellularLocation>
</comment>
<dbReference type="SUPFAM" id="SSF53448">
    <property type="entry name" value="Nucleotide-diphospho-sugar transferases"/>
    <property type="match status" value="1"/>
</dbReference>
<dbReference type="KEGG" id="haz:A9404_07275"/>
<dbReference type="InterPro" id="IPR005150">
    <property type="entry name" value="Cellulose_synth"/>
</dbReference>
<keyword evidence="10 16" id="KW-0808">Transferase</keyword>
<dbReference type="GO" id="GO:0016760">
    <property type="term" value="F:cellulose synthase (UDP-forming) activity"/>
    <property type="evidence" value="ECO:0007669"/>
    <property type="project" value="UniProtKB-EC"/>
</dbReference>
<feature type="domain" description="Glycosyltransferase 2-like" evidence="18">
    <location>
        <begin position="138"/>
        <end position="307"/>
    </location>
</feature>
<evidence type="ECO:0000256" key="10">
    <source>
        <dbReference type="ARBA" id="ARBA00022679"/>
    </source>
</evidence>
<comment type="catalytic activity">
    <reaction evidence="15 16">
        <text>[(1-&gt;4)-beta-D-glucosyl](n) + UDP-alpha-D-glucose = [(1-&gt;4)-beta-D-glucosyl](n+1) + UDP + H(+)</text>
        <dbReference type="Rhea" id="RHEA:19929"/>
        <dbReference type="Rhea" id="RHEA-COMP:10033"/>
        <dbReference type="Rhea" id="RHEA-COMP:10034"/>
        <dbReference type="ChEBI" id="CHEBI:15378"/>
        <dbReference type="ChEBI" id="CHEBI:18246"/>
        <dbReference type="ChEBI" id="CHEBI:58223"/>
        <dbReference type="ChEBI" id="CHEBI:58885"/>
        <dbReference type="EC" id="2.4.1.12"/>
    </reaction>
</comment>
<dbReference type="GO" id="GO:0035438">
    <property type="term" value="F:cyclic-di-GMP binding"/>
    <property type="evidence" value="ECO:0007669"/>
    <property type="project" value="InterPro"/>
</dbReference>
<keyword evidence="7 16" id="KW-0997">Cell inner membrane</keyword>
<keyword evidence="8 16" id="KW-0973">c-di-GMP</keyword>
<evidence type="ECO:0000256" key="4">
    <source>
        <dbReference type="ARBA" id="ARBA00012539"/>
    </source>
</evidence>
<comment type="similarity">
    <text evidence="3">Belongs to the glycosyltransferase 2 family.</text>
</comment>
<evidence type="ECO:0000256" key="11">
    <source>
        <dbReference type="ARBA" id="ARBA00022692"/>
    </source>
</evidence>
<dbReference type="STRING" id="1860122.A9404_07275"/>
<name>A0A191ZH68_9GAMM</name>
<feature type="transmembrane region" description="Helical" evidence="16">
    <location>
        <begin position="383"/>
        <end position="401"/>
    </location>
</feature>
<dbReference type="Pfam" id="PF03170">
    <property type="entry name" value="BcsB"/>
    <property type="match status" value="1"/>
</dbReference>
<feature type="transmembrane region" description="Helical" evidence="16">
    <location>
        <begin position="7"/>
        <end position="27"/>
    </location>
</feature>
<feature type="domain" description="PilZ" evidence="19">
    <location>
        <begin position="555"/>
        <end position="649"/>
    </location>
</feature>
<dbReference type="InterPro" id="IPR003919">
    <property type="entry name" value="Cell_synth_A"/>
</dbReference>
<feature type="region of interest" description="Disordered" evidence="17">
    <location>
        <begin position="693"/>
        <end position="720"/>
    </location>
</feature>
<evidence type="ECO:0000256" key="14">
    <source>
        <dbReference type="ARBA" id="ARBA00023136"/>
    </source>
</evidence>
<keyword evidence="9 16" id="KW-0328">Glycosyltransferase</keyword>
<dbReference type="InterPro" id="IPR009875">
    <property type="entry name" value="PilZ_domain"/>
</dbReference>
<dbReference type="InterPro" id="IPR018513">
    <property type="entry name" value="Cell_synthase_bac"/>
</dbReference>
<dbReference type="InterPro" id="IPR001173">
    <property type="entry name" value="Glyco_trans_2-like"/>
</dbReference>
<dbReference type="FunFam" id="3.90.550.10:FF:000061">
    <property type="entry name" value="Cellulose synthase catalytic subunit [UDP-forming]"/>
    <property type="match status" value="1"/>
</dbReference>
<evidence type="ECO:0000256" key="5">
    <source>
        <dbReference type="ARBA" id="ARBA00018714"/>
    </source>
</evidence>
<sequence length="1468" mass="163748">MGLDDLVLVVIFVFGAIMLLPMIVVPFDWQDQAWLGFGFVLLAVLVNRLFKPHWITYFLMALSLFATARYAWWRTTETLGFNSPDYHWYDLTISLILYAAEVYAWIVLVLGFLQTAAPLKRKPLSLPPKIDQWPSVDVYIPTYNEPIEVVRPTVLAAMQMDWPHDKLNVCLLDDGGREEFRQFAEEVGVTYIIRDEHKHAKAGNLNHAMTKTHGEYIAIFDCDHVPTRSFLQMSMGWFLKDEHLALVQTPHHFYSPDPFERNLKVFKEVPNEGELFYGIVQDGNDLWDATFFCGSCAVIRREALDQIGGIAIETVTEDAHTSLKLQRLGWRSAYINLPQAAGLATESFSGHVGQRVRWARGMAQIMRVDNPLLGRGLQFMQRLCYLNAMLHFFFALPRLIFLTAPLLFLYFGIYVINAYALTIAAYALPHLALAMIANSRVQGKHRNSFWNEVYETALAPYILLPTLLAVINPKLGKFNVTAKGGLVQKDYFDRKIARPFVILFLLNVGGLIAAAIRWWGHPNVDIPTLVMTTAWTVYNLAMILVVLGVNWETKQVRKNVRIPISLPARVIREDQSIVMAKTVDISEGGGRVITAEPIPEGENLILAFLYDGEEYALPIRKLPSQGDVMRFQFREMNHLQFGYLVRVIYGRADAWLGWGEGRRVDRPWRSLVQISFLALVGLTRLVRGAFGKEGGHGEAAETTPVPKNPAPEPKLEDTTDTATVLPPMAGRVTSVILAGICALTLWAQMPQPALAANEVPDQPTTTSTKGQFNEHWAVGTSGAVSGLKLHGVDEIQSLDLSIPPDRVVSAAQMTLTYTISPGLLPRISQINVLFNDHVVRSFPIEAGDDKGLPHQVSFPIDANLFTEYNHVGFQLIGHYTDQCEDPMNSTLWATISPKTEIAISGLRLPIQKDLRFLPAPFFYKSAEHRLNLPFVFASDTDTSSAQAAGIVASWFGTLASYRGSNFPVNIRRIPEQGNAVVFALKGQPLLPNEPKIEGATVAVTANPNDPYGTVLWVLGSSDEELIQAAQNLVLGANLLNGEIAHVGHVNLPPIPAPDSAPRWVPSTGPVRLDALSDWTPMSVKGTGTLPFTFYLPPSLFYWNRDGVPLNLHYGYNSIPLAQNSSLNLEVNGQFIRSYPLKEGDKAKQEQHVSLTFPQTTLSPYANLMKGTFYFVPIKGKCTETNVKNAAGSIYPDSTIDISDIPHYARLPELSIWINGGYPFTRFGDLSRTAVVLPQKPDIDLLQTYLNVMGLFGQFTGMPGFRVKVVNFGDESSVADRDLLTMSTPAELSAQSWQTQLPVSFENQHLTINDALGWFSDVRWHLPWWHVEDARFGKAALGKIVNNGVVPRALIQETISPFHPERILLSLSAGTDSGWQGLQETLDTPALRTNVFGGLSIVHGDKVSSFVLDRPHYYAGTLSWWDWMRFHLSQHPWMIWLGVVVLALILSGLVGVLLQHRARKRLATS</sequence>
<feature type="transmembrane region" description="Helical" evidence="16">
    <location>
        <begin position="93"/>
        <end position="113"/>
    </location>
</feature>
<dbReference type="UniPathway" id="UPA00694"/>
<dbReference type="PANTHER" id="PTHR43867">
    <property type="entry name" value="CELLULOSE SYNTHASE CATALYTIC SUBUNIT A [UDP-FORMING]"/>
    <property type="match status" value="1"/>
</dbReference>
<keyword evidence="12 16" id="KW-0135">Cellulose biosynthesis</keyword>
<dbReference type="EC" id="2.4.1.12" evidence="4 16"/>
<evidence type="ECO:0000256" key="7">
    <source>
        <dbReference type="ARBA" id="ARBA00022519"/>
    </source>
</evidence>
<dbReference type="Pfam" id="PF03552">
    <property type="entry name" value="Cellulose_synt"/>
    <property type="match status" value="1"/>
</dbReference>
<feature type="transmembrane region" description="Helical" evidence="16">
    <location>
        <begin position="57"/>
        <end position="73"/>
    </location>
</feature>
<dbReference type="SUPFAM" id="SSF141371">
    <property type="entry name" value="PilZ domain-like"/>
    <property type="match status" value="1"/>
</dbReference>
<evidence type="ECO:0000256" key="15">
    <source>
        <dbReference type="ARBA" id="ARBA00048682"/>
    </source>
</evidence>
<dbReference type="EMBL" id="CP016027">
    <property type="protein sequence ID" value="ANJ67210.1"/>
    <property type="molecule type" value="Genomic_DNA"/>
</dbReference>
<dbReference type="GO" id="GO:0006011">
    <property type="term" value="P:UDP-alpha-D-glucose metabolic process"/>
    <property type="evidence" value="ECO:0007669"/>
    <property type="project" value="InterPro"/>
</dbReference>
<evidence type="ECO:0000256" key="12">
    <source>
        <dbReference type="ARBA" id="ARBA00022916"/>
    </source>
</evidence>
<protein>
    <recommendedName>
        <fullName evidence="5 16">Cellulose synthase catalytic subunit [UDP-forming]</fullName>
        <ecNumber evidence="4 16">2.4.1.12</ecNumber>
    </recommendedName>
</protein>
<dbReference type="Proteomes" id="UP000078596">
    <property type="component" value="Chromosome"/>
</dbReference>
<comment type="function">
    <text evidence="16">Catalytic subunit of cellulose synthase. It polymerizes uridine 5'-diphosphate glucose to cellulose.</text>
</comment>
<keyword evidence="21" id="KW-1185">Reference proteome</keyword>
<evidence type="ECO:0000259" key="18">
    <source>
        <dbReference type="Pfam" id="PF00535"/>
    </source>
</evidence>
<dbReference type="PANTHER" id="PTHR43867:SF2">
    <property type="entry name" value="CELLULOSE SYNTHASE CATALYTIC SUBUNIT A [UDP-FORMING]"/>
    <property type="match status" value="1"/>
</dbReference>
<keyword evidence="14 16" id="KW-0472">Membrane</keyword>
<dbReference type="InterPro" id="IPR029044">
    <property type="entry name" value="Nucleotide-diphossugar_trans"/>
</dbReference>
<dbReference type="PRINTS" id="PR01439">
    <property type="entry name" value="CELLSNTHASEA"/>
</dbReference>
<feature type="transmembrane region" description="Helical" evidence="16">
    <location>
        <begin position="500"/>
        <end position="520"/>
    </location>
</feature>
<evidence type="ECO:0000256" key="17">
    <source>
        <dbReference type="SAM" id="MobiDB-lite"/>
    </source>
</evidence>
<evidence type="ECO:0000256" key="3">
    <source>
        <dbReference type="ARBA" id="ARBA00006739"/>
    </source>
</evidence>
<feature type="transmembrane region" description="Helical" evidence="16">
    <location>
        <begin position="33"/>
        <end position="50"/>
    </location>
</feature>
<dbReference type="Gene3D" id="2.60.120.260">
    <property type="entry name" value="Galactose-binding domain-like"/>
    <property type="match status" value="2"/>
</dbReference>
<gene>
    <name evidence="20" type="ORF">A9404_07275</name>
</gene>
<accession>A0A191ZH68</accession>